<dbReference type="EMBL" id="MBDL01000001">
    <property type="protein sequence ID" value="ODA14495.1"/>
    <property type="molecule type" value="Genomic_DNA"/>
</dbReference>
<reference evidence="3 4" key="1">
    <citation type="submission" date="2016-07" db="EMBL/GenBank/DDBJ databases">
        <title>Acinetobacter sp. ANC 4603.</title>
        <authorList>
            <person name="Radolfova-Krizova L."/>
            <person name="Nemec A."/>
        </authorList>
    </citation>
    <scope>NUCLEOTIDE SEQUENCE [LARGE SCALE GENOMIC DNA]</scope>
    <source>
        <strain evidence="3 4">ANC 4603</strain>
    </source>
</reference>
<gene>
    <name evidence="3" type="ORF">BBP83_01435</name>
</gene>
<dbReference type="SUPFAM" id="SSF54637">
    <property type="entry name" value="Thioesterase/thiol ester dehydrase-isomerase"/>
    <property type="match status" value="1"/>
</dbReference>
<protein>
    <submittedName>
        <fullName evidence="3">Thioesterase</fullName>
    </submittedName>
</protein>
<dbReference type="GO" id="GO:0047617">
    <property type="term" value="F:fatty acyl-CoA hydrolase activity"/>
    <property type="evidence" value="ECO:0007669"/>
    <property type="project" value="TreeGrafter"/>
</dbReference>
<dbReference type="InterPro" id="IPR050563">
    <property type="entry name" value="4-hydroxybenzoyl-CoA_TE"/>
</dbReference>
<dbReference type="STRING" id="1891224.BBP83_01435"/>
<sequence>MMELIDYPVIYNQNVAWGDMDAFGHVNNTVYYRYIESARICYFDQLNIFEQDVYTVVASSQCKYLSPVVYPDQLKIGVRIEELRNSAIRMSYVLWSTAQQNNVAIGEAVIVCVDKMNMKKTPIPENIRHKIKEIEWRVQHTV</sequence>
<dbReference type="Pfam" id="PF13279">
    <property type="entry name" value="4HBT_2"/>
    <property type="match status" value="1"/>
</dbReference>
<dbReference type="AlphaFoldDB" id="A0A1C3D0C9"/>
<dbReference type="CDD" id="cd00586">
    <property type="entry name" value="4HBT"/>
    <property type="match status" value="1"/>
</dbReference>
<organism evidence="3 4">
    <name type="scientific">Acinetobacter celticus</name>
    <dbReference type="NCBI Taxonomy" id="1891224"/>
    <lineage>
        <taxon>Bacteria</taxon>
        <taxon>Pseudomonadati</taxon>
        <taxon>Pseudomonadota</taxon>
        <taxon>Gammaproteobacteria</taxon>
        <taxon>Moraxellales</taxon>
        <taxon>Moraxellaceae</taxon>
        <taxon>Acinetobacter</taxon>
    </lineage>
</organism>
<dbReference type="PANTHER" id="PTHR31793">
    <property type="entry name" value="4-HYDROXYBENZOYL-COA THIOESTERASE FAMILY MEMBER"/>
    <property type="match status" value="1"/>
</dbReference>
<dbReference type="PIRSF" id="PIRSF003230">
    <property type="entry name" value="YbgC"/>
    <property type="match status" value="1"/>
</dbReference>
<accession>A0A1C3D0C9</accession>
<dbReference type="InterPro" id="IPR029069">
    <property type="entry name" value="HotDog_dom_sf"/>
</dbReference>
<dbReference type="Proteomes" id="UP000186553">
    <property type="component" value="Unassembled WGS sequence"/>
</dbReference>
<dbReference type="OrthoDB" id="9799036at2"/>
<keyword evidence="2" id="KW-0378">Hydrolase</keyword>
<dbReference type="InterPro" id="IPR006684">
    <property type="entry name" value="YbgC/YbaW"/>
</dbReference>
<evidence type="ECO:0000313" key="4">
    <source>
        <dbReference type="Proteomes" id="UP000186553"/>
    </source>
</evidence>
<dbReference type="PANTHER" id="PTHR31793:SF27">
    <property type="entry name" value="NOVEL THIOESTERASE SUPERFAMILY DOMAIN AND SAPOSIN A-TYPE DOMAIN CONTAINING PROTEIN (0610012H03RIK)"/>
    <property type="match status" value="1"/>
</dbReference>
<proteinExistence type="inferred from homology"/>
<evidence type="ECO:0000256" key="1">
    <source>
        <dbReference type="ARBA" id="ARBA00005953"/>
    </source>
</evidence>
<evidence type="ECO:0000313" key="3">
    <source>
        <dbReference type="EMBL" id="ODA14495.1"/>
    </source>
</evidence>
<name>A0A1C3D0C9_9GAMM</name>
<dbReference type="RefSeq" id="WP_068885633.1">
    <property type="nucleotide sequence ID" value="NZ_CBCRUU010000011.1"/>
</dbReference>
<dbReference type="Gene3D" id="3.10.129.10">
    <property type="entry name" value="Hotdog Thioesterase"/>
    <property type="match status" value="1"/>
</dbReference>
<keyword evidence="4" id="KW-1185">Reference proteome</keyword>
<evidence type="ECO:0000256" key="2">
    <source>
        <dbReference type="ARBA" id="ARBA00022801"/>
    </source>
</evidence>
<comment type="caution">
    <text evidence="3">The sequence shown here is derived from an EMBL/GenBank/DDBJ whole genome shotgun (WGS) entry which is preliminary data.</text>
</comment>
<comment type="similarity">
    <text evidence="1">Belongs to the 4-hydroxybenzoyl-CoA thioesterase family.</text>
</comment>